<name>A0A5J5GKV0_9RHOB</name>
<protein>
    <submittedName>
        <fullName evidence="3">Uncharacterized protein</fullName>
    </submittedName>
</protein>
<evidence type="ECO:0000256" key="2">
    <source>
        <dbReference type="SAM" id="SignalP"/>
    </source>
</evidence>
<evidence type="ECO:0000313" key="3">
    <source>
        <dbReference type="EMBL" id="KAA9008760.1"/>
    </source>
</evidence>
<organism evidence="3 4">
    <name type="scientific">Histidinibacterium aquaticum</name>
    <dbReference type="NCBI Taxonomy" id="2613962"/>
    <lineage>
        <taxon>Bacteria</taxon>
        <taxon>Pseudomonadati</taxon>
        <taxon>Pseudomonadota</taxon>
        <taxon>Alphaproteobacteria</taxon>
        <taxon>Rhodobacterales</taxon>
        <taxon>Paracoccaceae</taxon>
        <taxon>Histidinibacterium</taxon>
    </lineage>
</organism>
<feature type="chain" id="PRO_5023804190" evidence="2">
    <location>
        <begin position="23"/>
        <end position="173"/>
    </location>
</feature>
<proteinExistence type="predicted"/>
<dbReference type="EMBL" id="VYQE01000002">
    <property type="protein sequence ID" value="KAA9008760.1"/>
    <property type="molecule type" value="Genomic_DNA"/>
</dbReference>
<dbReference type="Proteomes" id="UP000326554">
    <property type="component" value="Unassembled WGS sequence"/>
</dbReference>
<accession>A0A5J5GKV0</accession>
<keyword evidence="4" id="KW-1185">Reference proteome</keyword>
<evidence type="ECO:0000313" key="4">
    <source>
        <dbReference type="Proteomes" id="UP000326554"/>
    </source>
</evidence>
<feature type="region of interest" description="Disordered" evidence="1">
    <location>
        <begin position="135"/>
        <end position="173"/>
    </location>
</feature>
<comment type="caution">
    <text evidence="3">The sequence shown here is derived from an EMBL/GenBank/DDBJ whole genome shotgun (WGS) entry which is preliminary data.</text>
</comment>
<evidence type="ECO:0000256" key="1">
    <source>
        <dbReference type="SAM" id="MobiDB-lite"/>
    </source>
</evidence>
<feature type="signal peptide" evidence="2">
    <location>
        <begin position="1"/>
        <end position="22"/>
    </location>
</feature>
<dbReference type="RefSeq" id="WP_150444293.1">
    <property type="nucleotide sequence ID" value="NZ_VYQE01000002.1"/>
</dbReference>
<gene>
    <name evidence="3" type="ORF">F3S47_05700</name>
</gene>
<sequence>MHKKLHSIRFAKAVFLGSVAMGATQTAAQAGMNTMSLQDEAVLTGQSNIWGMAFVDEDTMLFTEKCLGLSVQMPDGSVNELLGMGASGEDVSSYSAVADDLFCDYSRQLRAGIRTVQEVKRCPFPAETFSRSPRPLGLVLRAPSDSPRRGRRPPSMIGAPSAISSPCLPIAST</sequence>
<dbReference type="AlphaFoldDB" id="A0A5J5GKV0"/>
<reference evidence="3 4" key="1">
    <citation type="submission" date="2019-09" db="EMBL/GenBank/DDBJ databases">
        <authorList>
            <person name="Park J.-S."/>
            <person name="Choi H.-J."/>
        </authorList>
    </citation>
    <scope>NUCLEOTIDE SEQUENCE [LARGE SCALE GENOMIC DNA]</scope>
    <source>
        <strain evidence="3 4">176SS1-4</strain>
    </source>
</reference>
<keyword evidence="2" id="KW-0732">Signal</keyword>